<evidence type="ECO:0000313" key="2">
    <source>
        <dbReference type="EMBL" id="KAK0450240.1"/>
    </source>
</evidence>
<comment type="caution">
    <text evidence="2">The sequence shown here is derived from an EMBL/GenBank/DDBJ whole genome shotgun (WGS) entry which is preliminary data.</text>
</comment>
<evidence type="ECO:0000313" key="3">
    <source>
        <dbReference type="Proteomes" id="UP001175226"/>
    </source>
</evidence>
<evidence type="ECO:0000256" key="1">
    <source>
        <dbReference type="SAM" id="Coils"/>
    </source>
</evidence>
<keyword evidence="3" id="KW-1185">Reference proteome</keyword>
<protein>
    <recommendedName>
        <fullName evidence="4">F-box domain-containing protein</fullName>
    </recommendedName>
</protein>
<feature type="coiled-coil region" evidence="1">
    <location>
        <begin position="29"/>
        <end position="56"/>
    </location>
</feature>
<dbReference type="Proteomes" id="UP001175226">
    <property type="component" value="Unassembled WGS sequence"/>
</dbReference>
<dbReference type="EMBL" id="JAUEPT010000007">
    <property type="protein sequence ID" value="KAK0450240.1"/>
    <property type="molecule type" value="Genomic_DNA"/>
</dbReference>
<proteinExistence type="predicted"/>
<keyword evidence="1" id="KW-0175">Coiled coil</keyword>
<dbReference type="InterPro" id="IPR032675">
    <property type="entry name" value="LRR_dom_sf"/>
</dbReference>
<accession>A0AA39JYQ3</accession>
<gene>
    <name evidence="2" type="ORF">EV421DRAFT_1322645</name>
</gene>
<reference evidence="2" key="1">
    <citation type="submission" date="2023-06" db="EMBL/GenBank/DDBJ databases">
        <authorList>
            <consortium name="Lawrence Berkeley National Laboratory"/>
            <person name="Ahrendt S."/>
            <person name="Sahu N."/>
            <person name="Indic B."/>
            <person name="Wong-Bajracharya J."/>
            <person name="Merenyi Z."/>
            <person name="Ke H.-M."/>
            <person name="Monk M."/>
            <person name="Kocsube S."/>
            <person name="Drula E."/>
            <person name="Lipzen A."/>
            <person name="Balint B."/>
            <person name="Henrissat B."/>
            <person name="Andreopoulos B."/>
            <person name="Martin F.M."/>
            <person name="Harder C.B."/>
            <person name="Rigling D."/>
            <person name="Ford K.L."/>
            <person name="Foster G.D."/>
            <person name="Pangilinan J."/>
            <person name="Papanicolaou A."/>
            <person name="Barry K."/>
            <person name="LaButti K."/>
            <person name="Viragh M."/>
            <person name="Koriabine M."/>
            <person name="Yan M."/>
            <person name="Riley R."/>
            <person name="Champramary S."/>
            <person name="Plett K.L."/>
            <person name="Tsai I.J."/>
            <person name="Slot J."/>
            <person name="Sipos G."/>
            <person name="Plett J."/>
            <person name="Nagy L.G."/>
            <person name="Grigoriev I.V."/>
        </authorList>
    </citation>
    <scope>NUCLEOTIDE SEQUENCE</scope>
    <source>
        <strain evidence="2">FPL87.14</strain>
    </source>
</reference>
<dbReference type="SUPFAM" id="SSF52047">
    <property type="entry name" value="RNI-like"/>
    <property type="match status" value="1"/>
</dbReference>
<sequence>MSQGDVVESLLRSNDCYFLHEEQQMRTILLETQCQLDMVERQIEVLQAVLDTLHDQKTLLKSRIKRHKMALAPIRKIPAELITEIILFAVAEATAISPNGQSCSSAANIAPLRLSHVCRSWRETALFLQPLWTRLYLSSDQQYGSELLQTWLNRSGQRGLHFHVKLTSRPTHSRHHLVQALIAHSRRWHTIHLYTSGSTMAYLRDIRGHLPLLTEVKLVISSPENIAGKVTDIFLDAPLLRSFHISSQEFWRTVPIFQIPWNQLNAYSVDDAGIHDCIEYLNQAPNLVECRLLSRFAPVLPTSMVVHEHLRSLSLCDYRLLNHLHASQLETLEVKWMSQEIYPMYQAIGDFIARSSSNLTHFTLCEWNRQDTAIRASEIIPVFQVLPNIVSLTLRNLVWNDDFFPPLTISSNQSILLPKMQILHLELLFSHLQPRTRSRPERLFDMIESRCTVPSGVVRLHTVFLRLNQSLFNSDGSNDSEEEEQTMIHRISILKEVGMKIEIV</sequence>
<organism evidence="2 3">
    <name type="scientific">Armillaria borealis</name>
    <dbReference type="NCBI Taxonomy" id="47425"/>
    <lineage>
        <taxon>Eukaryota</taxon>
        <taxon>Fungi</taxon>
        <taxon>Dikarya</taxon>
        <taxon>Basidiomycota</taxon>
        <taxon>Agaricomycotina</taxon>
        <taxon>Agaricomycetes</taxon>
        <taxon>Agaricomycetidae</taxon>
        <taxon>Agaricales</taxon>
        <taxon>Marasmiineae</taxon>
        <taxon>Physalacriaceae</taxon>
        <taxon>Armillaria</taxon>
    </lineage>
</organism>
<name>A0AA39JYQ3_9AGAR</name>
<dbReference type="AlphaFoldDB" id="A0AA39JYQ3"/>
<dbReference type="Gene3D" id="3.80.10.10">
    <property type="entry name" value="Ribonuclease Inhibitor"/>
    <property type="match status" value="1"/>
</dbReference>
<evidence type="ECO:0008006" key="4">
    <source>
        <dbReference type="Google" id="ProtNLM"/>
    </source>
</evidence>